<dbReference type="AlphaFoldDB" id="A0AAE0FKE2"/>
<feature type="region of interest" description="Disordered" evidence="1">
    <location>
        <begin position="74"/>
        <end position="94"/>
    </location>
</feature>
<comment type="caution">
    <text evidence="2">The sequence shown here is derived from an EMBL/GenBank/DDBJ whole genome shotgun (WGS) entry which is preliminary data.</text>
</comment>
<sequence>MVCRNVAQQALAARLDRPIFVANGGKRRGEVDAGMPLISWDRIRKRSPPCIRYQHPITPRQSGQQEPAILVRDASPWSDPHPEEDGGEEGDGAERANLEGIQGVRLMLEKEHAHGGSSTSLATAQSVDEVLAKLLRGLSVDGTLDGKPTDMRGEHIQQLIRIFELMRNMHNRPLELSEQLEKRQWSQMGKQGSPIMSFRGLSGSMLDEAESSPSRPHLFPYFKCCHSTRREGFAGPSGEAWRLGSAPPSLVVRTSFRRPQVWQALSRALRIGIGARLQVSRRHRRSAQVSGGSITVRAASAVSGGSTRAAASRFPHGGTGAPPPGFPGGTGARPPGFPGGTGARSRFPRAPARGLQVSWRTRRALQVSLAAPARAEVSLAAPRAASRFPWRHFLMRGLQVSPGGTRRAPPGFLGGTGACSVFPPGGSLSCARARLPGGTGAPPGSLAAPGARLQVSLAVPGRPPPGFPGGTGAWPPGFPGGTGARSRFPWRHRRPARLRRTGAWPPGFPGGTGARSRFPLRHRSTGLQVSWRHRARWEAPPAALRPPLLPWRHRRALQASRRAPARAPGFPGGTGARARFPWRYRAWPPGFPGGTGARLEASWRHRP</sequence>
<dbReference type="EMBL" id="LGRX02016951">
    <property type="protein sequence ID" value="KAK3261368.1"/>
    <property type="molecule type" value="Genomic_DNA"/>
</dbReference>
<organism evidence="2 3">
    <name type="scientific">Cymbomonas tetramitiformis</name>
    <dbReference type="NCBI Taxonomy" id="36881"/>
    <lineage>
        <taxon>Eukaryota</taxon>
        <taxon>Viridiplantae</taxon>
        <taxon>Chlorophyta</taxon>
        <taxon>Pyramimonadophyceae</taxon>
        <taxon>Pyramimonadales</taxon>
        <taxon>Pyramimonadaceae</taxon>
        <taxon>Cymbomonas</taxon>
    </lineage>
</organism>
<evidence type="ECO:0000313" key="2">
    <source>
        <dbReference type="EMBL" id="KAK3261368.1"/>
    </source>
</evidence>
<feature type="non-terminal residue" evidence="2">
    <location>
        <position position="607"/>
    </location>
</feature>
<gene>
    <name evidence="2" type="ORF">CYMTET_29721</name>
</gene>
<evidence type="ECO:0000256" key="1">
    <source>
        <dbReference type="SAM" id="MobiDB-lite"/>
    </source>
</evidence>
<feature type="region of interest" description="Disordered" evidence="1">
    <location>
        <begin position="300"/>
        <end position="353"/>
    </location>
</feature>
<dbReference type="Proteomes" id="UP001190700">
    <property type="component" value="Unassembled WGS sequence"/>
</dbReference>
<protein>
    <submittedName>
        <fullName evidence="2">Uncharacterized protein</fullName>
    </submittedName>
</protein>
<name>A0AAE0FKE2_9CHLO</name>
<reference evidence="2 3" key="1">
    <citation type="journal article" date="2015" name="Genome Biol. Evol.">
        <title>Comparative Genomics of a Bacterivorous Green Alga Reveals Evolutionary Causalities and Consequences of Phago-Mixotrophic Mode of Nutrition.</title>
        <authorList>
            <person name="Burns J.A."/>
            <person name="Paasch A."/>
            <person name="Narechania A."/>
            <person name="Kim E."/>
        </authorList>
    </citation>
    <scope>NUCLEOTIDE SEQUENCE [LARGE SCALE GENOMIC DNA]</scope>
    <source>
        <strain evidence="2 3">PLY_AMNH</strain>
    </source>
</reference>
<proteinExistence type="predicted"/>
<accession>A0AAE0FKE2</accession>
<keyword evidence="3" id="KW-1185">Reference proteome</keyword>
<evidence type="ECO:0000313" key="3">
    <source>
        <dbReference type="Proteomes" id="UP001190700"/>
    </source>
</evidence>